<keyword evidence="1" id="KW-1133">Transmembrane helix</keyword>
<proteinExistence type="predicted"/>
<evidence type="ECO:0008006" key="4">
    <source>
        <dbReference type="Google" id="ProtNLM"/>
    </source>
</evidence>
<feature type="signal peptide" evidence="2">
    <location>
        <begin position="1"/>
        <end position="15"/>
    </location>
</feature>
<dbReference type="Proteomes" id="UP000011014">
    <property type="component" value="Unassembled WGS sequence"/>
</dbReference>
<evidence type="ECO:0000313" key="3">
    <source>
        <dbReference type="EMBL" id="CBY39048.1"/>
    </source>
</evidence>
<keyword evidence="2" id="KW-0732">Signal</keyword>
<keyword evidence="1" id="KW-0472">Membrane</keyword>
<accession>E4YUA9</accession>
<gene>
    <name evidence="3" type="ORF">GSOID_T00019591001</name>
</gene>
<organism evidence="3">
    <name type="scientific">Oikopleura dioica</name>
    <name type="common">Tunicate</name>
    <dbReference type="NCBI Taxonomy" id="34765"/>
    <lineage>
        <taxon>Eukaryota</taxon>
        <taxon>Metazoa</taxon>
        <taxon>Chordata</taxon>
        <taxon>Tunicata</taxon>
        <taxon>Appendicularia</taxon>
        <taxon>Copelata</taxon>
        <taxon>Oikopleuridae</taxon>
        <taxon>Oikopleura</taxon>
    </lineage>
</organism>
<keyword evidence="1" id="KW-0812">Transmembrane</keyword>
<feature type="transmembrane region" description="Helical" evidence="1">
    <location>
        <begin position="73"/>
        <end position="94"/>
    </location>
</feature>
<dbReference type="AlphaFoldDB" id="E4YUA9"/>
<evidence type="ECO:0000256" key="2">
    <source>
        <dbReference type="SAM" id="SignalP"/>
    </source>
</evidence>
<feature type="chain" id="PRO_5012293969" description="G-protein coupled receptors family 3 profile domain-containing protein" evidence="2">
    <location>
        <begin position="16"/>
        <end position="163"/>
    </location>
</feature>
<feature type="transmembrane region" description="Helical" evidence="1">
    <location>
        <begin position="137"/>
        <end position="157"/>
    </location>
</feature>
<name>E4YUA9_OIKDI</name>
<protein>
    <recommendedName>
        <fullName evidence="4">G-protein coupled receptors family 3 profile domain-containing protein</fullName>
    </recommendedName>
</protein>
<dbReference type="EMBL" id="FN655409">
    <property type="protein sequence ID" value="CBY39048.1"/>
    <property type="molecule type" value="Genomic_DNA"/>
</dbReference>
<reference evidence="3" key="1">
    <citation type="journal article" date="2010" name="Science">
        <title>Plasticity of animal genome architecture unmasked by rapid evolution of a pelagic tunicate.</title>
        <authorList>
            <person name="Denoeud F."/>
            <person name="Henriet S."/>
            <person name="Mungpakdee S."/>
            <person name="Aury J.M."/>
            <person name="Da Silva C."/>
            <person name="Brinkmann H."/>
            <person name="Mikhaleva J."/>
            <person name="Olsen L.C."/>
            <person name="Jubin C."/>
            <person name="Canestro C."/>
            <person name="Bouquet J.M."/>
            <person name="Danks G."/>
            <person name="Poulain J."/>
            <person name="Campsteijn C."/>
            <person name="Adamski M."/>
            <person name="Cross I."/>
            <person name="Yadetie F."/>
            <person name="Muffato M."/>
            <person name="Louis A."/>
            <person name="Butcher S."/>
            <person name="Tsagkogeorga G."/>
            <person name="Konrad A."/>
            <person name="Singh S."/>
            <person name="Jensen M.F."/>
            <person name="Cong E.H."/>
            <person name="Eikeseth-Otteraa H."/>
            <person name="Noel B."/>
            <person name="Anthouard V."/>
            <person name="Porcel B.M."/>
            <person name="Kachouri-Lafond R."/>
            <person name="Nishino A."/>
            <person name="Ugolini M."/>
            <person name="Chourrout P."/>
            <person name="Nishida H."/>
            <person name="Aasland R."/>
            <person name="Huzurbazar S."/>
            <person name="Westhof E."/>
            <person name="Delsuc F."/>
            <person name="Lehrach H."/>
            <person name="Reinhardt R."/>
            <person name="Weissenbach J."/>
            <person name="Roy S.W."/>
            <person name="Artiguenave F."/>
            <person name="Postlethwait J.H."/>
            <person name="Manak J.R."/>
            <person name="Thompson E.M."/>
            <person name="Jaillon O."/>
            <person name="Du Pasquier L."/>
            <person name="Boudinot P."/>
            <person name="Liberles D.A."/>
            <person name="Volff J.N."/>
            <person name="Philippe H."/>
            <person name="Lenhard B."/>
            <person name="Roest Crollius H."/>
            <person name="Wincker P."/>
            <person name="Chourrout D."/>
        </authorList>
    </citation>
    <scope>NUCLEOTIDE SEQUENCE [LARGE SCALE GENOMIC DNA]</scope>
</reference>
<feature type="transmembrane region" description="Helical" evidence="1">
    <location>
        <begin position="106"/>
        <end position="125"/>
    </location>
</feature>
<sequence>MRLFIFFLATVSGLTEDEQKQCLEDASLLYLFDEGYCGYYTRVETCSLDDASESAIVISMECDESLIFGLSRLGVSVFFTTLSIFIILTIHWKFEQPIGNKYYKIARIISVVFLVVNVICSFVAMRKTPIHERKASGVTSVVFNALNILPVGLMYFIRASGNI</sequence>
<evidence type="ECO:0000256" key="1">
    <source>
        <dbReference type="SAM" id="Phobius"/>
    </source>
</evidence>